<feature type="domain" description="Glycosyl hydrolase family 32 C-terminal" evidence="7">
    <location>
        <begin position="336"/>
        <end position="489"/>
    </location>
</feature>
<dbReference type="InterPro" id="IPR013189">
    <property type="entry name" value="Glyco_hydro_32_C"/>
</dbReference>
<dbReference type="CDD" id="cd18622">
    <property type="entry name" value="GH32_Inu-like"/>
    <property type="match status" value="1"/>
</dbReference>
<dbReference type="PANTHER" id="PTHR42800:SF1">
    <property type="entry name" value="EXOINULINASE INUD (AFU_ORTHOLOGUE AFUA_5G00480)"/>
    <property type="match status" value="1"/>
</dbReference>
<dbReference type="EMBL" id="BAUU01000001">
    <property type="protein sequence ID" value="GAE28789.1"/>
    <property type="molecule type" value="Genomic_DNA"/>
</dbReference>
<dbReference type="STRING" id="1236971.JCM9152_123"/>
<protein>
    <submittedName>
        <fullName evidence="8">Sucrose-6-phosphate hydrolase</fullName>
    </submittedName>
</protein>
<dbReference type="Proteomes" id="UP000018895">
    <property type="component" value="Unassembled WGS sequence"/>
</dbReference>
<dbReference type="InterPro" id="IPR013320">
    <property type="entry name" value="ConA-like_dom_sf"/>
</dbReference>
<comment type="caution">
    <text evidence="8">The sequence shown here is derived from an EMBL/GenBank/DDBJ whole genome shotgun (WGS) entry which is preliminary data.</text>
</comment>
<dbReference type="InterPro" id="IPR023296">
    <property type="entry name" value="Glyco_hydro_beta-prop_sf"/>
</dbReference>
<dbReference type="Gene3D" id="2.60.120.560">
    <property type="entry name" value="Exo-inulinase, domain 1"/>
    <property type="match status" value="1"/>
</dbReference>
<evidence type="ECO:0000256" key="2">
    <source>
        <dbReference type="ARBA" id="ARBA00022801"/>
    </source>
</evidence>
<proteinExistence type="inferred from homology"/>
<evidence type="ECO:0000259" key="6">
    <source>
        <dbReference type="Pfam" id="PF00251"/>
    </source>
</evidence>
<keyword evidence="3" id="KW-0119">Carbohydrate metabolism</keyword>
<evidence type="ECO:0000313" key="8">
    <source>
        <dbReference type="EMBL" id="GAE28789.1"/>
    </source>
</evidence>
<dbReference type="RefSeq" id="WP_052015429.1">
    <property type="nucleotide sequence ID" value="NZ_BAUU01000001.1"/>
</dbReference>
<accession>W4QBL0</accession>
<keyword evidence="9" id="KW-1185">Reference proteome</keyword>
<dbReference type="SUPFAM" id="SSF49899">
    <property type="entry name" value="Concanavalin A-like lectins/glucanases"/>
    <property type="match status" value="1"/>
</dbReference>
<organism evidence="8 9">
    <name type="scientific">Halalkalibacter hemicellulosilyticusJCM 9152</name>
    <dbReference type="NCBI Taxonomy" id="1236971"/>
    <lineage>
        <taxon>Bacteria</taxon>
        <taxon>Bacillati</taxon>
        <taxon>Bacillota</taxon>
        <taxon>Bacilli</taxon>
        <taxon>Bacillales</taxon>
        <taxon>Bacillaceae</taxon>
        <taxon>Halalkalibacter</taxon>
    </lineage>
</organism>
<dbReference type="GO" id="GO:0005737">
    <property type="term" value="C:cytoplasm"/>
    <property type="evidence" value="ECO:0007669"/>
    <property type="project" value="TreeGrafter"/>
</dbReference>
<evidence type="ECO:0000256" key="3">
    <source>
        <dbReference type="ARBA" id="ARBA00023277"/>
    </source>
</evidence>
<name>W4QBL0_9BACI</name>
<dbReference type="InterPro" id="IPR018053">
    <property type="entry name" value="Glyco_hydro_32_AS"/>
</dbReference>
<evidence type="ECO:0000256" key="1">
    <source>
        <dbReference type="ARBA" id="ARBA00009902"/>
    </source>
</evidence>
<dbReference type="AlphaFoldDB" id="W4QBL0"/>
<evidence type="ECO:0000313" key="9">
    <source>
        <dbReference type="Proteomes" id="UP000018895"/>
    </source>
</evidence>
<keyword evidence="2 5" id="KW-0378">Hydrolase</keyword>
<reference evidence="8" key="1">
    <citation type="journal article" date="2014" name="Genome Announc.">
        <title>Draft Genome Sequences of Three Alkaliphilic Bacillus Strains, Bacillus wakoensis JCM 9140T, Bacillus akibai JCM 9157T, and Bacillus hemicellulosilyticus JCM 9152T.</title>
        <authorList>
            <person name="Yuki M."/>
            <person name="Oshima K."/>
            <person name="Suda W."/>
            <person name="Oshida Y."/>
            <person name="Kitamura K."/>
            <person name="Iida T."/>
            <person name="Hattori M."/>
            <person name="Ohkuma M."/>
        </authorList>
    </citation>
    <scope>NUCLEOTIDE SEQUENCE [LARGE SCALE GENOMIC DNA]</scope>
    <source>
        <strain evidence="8">JCM 9152</strain>
    </source>
</reference>
<evidence type="ECO:0000256" key="5">
    <source>
        <dbReference type="RuleBase" id="RU362110"/>
    </source>
</evidence>
<dbReference type="FunFam" id="2.115.10.20:FF:000003">
    <property type="entry name" value="Levanbiose-producing levanase"/>
    <property type="match status" value="1"/>
</dbReference>
<sequence>MSDINSLVEARIDYREKYRPQFHFSPRKHWMNDPNGLVFYKGEYHLFYQYYPGGNTWGPMHWGHAKSNDMVKWQHCPIALEPDELGMIFSGSVVVDWHDTSGFFNGGDGLVAIFTHSNEGVQSQSIAYSLDEGQTWTKYENNPVIPNEHIKDFRDPKVFWHDDTQNWIMVLAAGQKVMLYGSTNLKNWTFLSEFGESDGAHGGVWECPDLFSLPVNGDLLNQKWILQVDIGSGAVAGGSGAQYFVGEFDGTTFKNVNEAEKTLWLDFGKDFYATQSFSDIPIEDGRRILLAWMSNWEYANEVPTSPWRSAMTIPREVELRQTANGDLKLHQHPIHELKQLRQEKIKINNRVVNGEMNVLKDQKEEVFELIAEVENLSAEEFGFELRKSSKNKQGTIVGYNLLTNELFIDREKSGDVSFSKQFKGKHVATIEKGLNKVKFHIFVDKSSIELFFQEGEVVLTDLIFPDDDSQELAFYIKGGEVTILNLEVYVLKSVWEDESEGATKVNE</sequence>
<dbReference type="GO" id="GO:0004575">
    <property type="term" value="F:sucrose alpha-glucosidase activity"/>
    <property type="evidence" value="ECO:0007669"/>
    <property type="project" value="TreeGrafter"/>
</dbReference>
<keyword evidence="4 5" id="KW-0326">Glycosidase</keyword>
<dbReference type="OrthoDB" id="9759709at2"/>
<evidence type="ECO:0000259" key="7">
    <source>
        <dbReference type="Pfam" id="PF08244"/>
    </source>
</evidence>
<gene>
    <name evidence="8" type="ORF">JCM9152_123</name>
</gene>
<dbReference type="InterPro" id="IPR013148">
    <property type="entry name" value="Glyco_hydro_32_N"/>
</dbReference>
<evidence type="ECO:0000256" key="4">
    <source>
        <dbReference type="ARBA" id="ARBA00023295"/>
    </source>
</evidence>
<dbReference type="PROSITE" id="PS00609">
    <property type="entry name" value="GLYCOSYL_HYDROL_F32"/>
    <property type="match status" value="1"/>
</dbReference>
<dbReference type="Pfam" id="PF08244">
    <property type="entry name" value="Glyco_hydro_32C"/>
    <property type="match status" value="1"/>
</dbReference>
<dbReference type="InterPro" id="IPR001362">
    <property type="entry name" value="Glyco_hydro_32"/>
</dbReference>
<dbReference type="Pfam" id="PF00251">
    <property type="entry name" value="Glyco_hydro_32N"/>
    <property type="match status" value="1"/>
</dbReference>
<dbReference type="PANTHER" id="PTHR42800">
    <property type="entry name" value="EXOINULINASE INUD (AFU_ORTHOLOGUE AFUA_5G00480)"/>
    <property type="match status" value="1"/>
</dbReference>
<dbReference type="GO" id="GO:0005987">
    <property type="term" value="P:sucrose catabolic process"/>
    <property type="evidence" value="ECO:0007669"/>
    <property type="project" value="TreeGrafter"/>
</dbReference>
<dbReference type="SMART" id="SM00640">
    <property type="entry name" value="Glyco_32"/>
    <property type="match status" value="1"/>
</dbReference>
<dbReference type="Gene3D" id="2.115.10.20">
    <property type="entry name" value="Glycosyl hydrolase domain, family 43"/>
    <property type="match status" value="1"/>
</dbReference>
<comment type="similarity">
    <text evidence="1 5">Belongs to the glycosyl hydrolase 32 family.</text>
</comment>
<feature type="domain" description="Glycosyl hydrolase family 32 N-terminal" evidence="6">
    <location>
        <begin position="23"/>
        <end position="333"/>
    </location>
</feature>
<dbReference type="SUPFAM" id="SSF75005">
    <property type="entry name" value="Arabinanase/levansucrase/invertase"/>
    <property type="match status" value="1"/>
</dbReference>